<proteinExistence type="predicted"/>
<reference evidence="1 2" key="1">
    <citation type="journal article" date="2020" name="Genome Biol. Evol.">
        <title>Comparative genomics of Sclerotiniaceae.</title>
        <authorList>
            <person name="Valero Jimenez C.A."/>
            <person name="Steentjes M."/>
            <person name="Scholten O.E."/>
            <person name="Van Kan J.A.L."/>
        </authorList>
    </citation>
    <scope>NUCLEOTIDE SEQUENCE [LARGE SCALE GENOMIC DNA]</scope>
    <source>
        <strain evidence="1 2">B1</strain>
    </source>
</reference>
<sequence>MVDGAYLSIQRSGEPQSRGPRNWLNRVCLGIQPSGEKLVKRNPIVEVRLALSFIGGSFMSFRTKTETIERCGRILETVQSRLLSVLNGNENLRRCETLLFKLMFEGDIGNPEGMQINVKQAENTRTRQRPHLPHQWMKQQVAGDDDNPLCEAMSVIEEYNTSLCGCRAQMSEVAIESRWLGGSIMSLDRRCGYNLCVTSRS</sequence>
<dbReference type="RefSeq" id="XP_038804487.1">
    <property type="nucleotide sequence ID" value="XM_038959133.1"/>
</dbReference>
<name>A0ABQ7I5N8_9HELO</name>
<evidence type="ECO:0000313" key="2">
    <source>
        <dbReference type="Proteomes" id="UP000783213"/>
    </source>
</evidence>
<dbReference type="Proteomes" id="UP000783213">
    <property type="component" value="Unassembled WGS sequence"/>
</dbReference>
<comment type="caution">
    <text evidence="1">The sequence shown here is derived from an EMBL/GenBank/DDBJ whole genome shotgun (WGS) entry which is preliminary data.</text>
</comment>
<gene>
    <name evidence="1" type="ORF">EAE98_011511</name>
</gene>
<evidence type="ECO:0000313" key="1">
    <source>
        <dbReference type="EMBL" id="KAF7913486.1"/>
    </source>
</evidence>
<dbReference type="EMBL" id="RCSX01000049">
    <property type="protein sequence ID" value="KAF7913486.1"/>
    <property type="molecule type" value="Genomic_DNA"/>
</dbReference>
<dbReference type="GeneID" id="62238282"/>
<protein>
    <submittedName>
        <fullName evidence="1">Uncharacterized protein</fullName>
    </submittedName>
</protein>
<keyword evidence="2" id="KW-1185">Reference proteome</keyword>
<accession>A0ABQ7I5N8</accession>
<organism evidence="1 2">
    <name type="scientific">Botrytis deweyae</name>
    <dbReference type="NCBI Taxonomy" id="2478750"/>
    <lineage>
        <taxon>Eukaryota</taxon>
        <taxon>Fungi</taxon>
        <taxon>Dikarya</taxon>
        <taxon>Ascomycota</taxon>
        <taxon>Pezizomycotina</taxon>
        <taxon>Leotiomycetes</taxon>
        <taxon>Helotiales</taxon>
        <taxon>Sclerotiniaceae</taxon>
        <taxon>Botrytis</taxon>
    </lineage>
</organism>